<feature type="transmembrane region" description="Helical" evidence="8">
    <location>
        <begin position="263"/>
        <end position="283"/>
    </location>
</feature>
<organism evidence="9 10">
    <name type="scientific">Aspergillus parasiticus</name>
    <dbReference type="NCBI Taxonomy" id="5067"/>
    <lineage>
        <taxon>Eukaryota</taxon>
        <taxon>Fungi</taxon>
        <taxon>Dikarya</taxon>
        <taxon>Ascomycota</taxon>
        <taxon>Pezizomycotina</taxon>
        <taxon>Eurotiomycetes</taxon>
        <taxon>Eurotiomycetidae</taxon>
        <taxon>Eurotiales</taxon>
        <taxon>Aspergillaceae</taxon>
        <taxon>Aspergillus</taxon>
        <taxon>Aspergillus subgen. Circumdati</taxon>
    </lineage>
</organism>
<keyword evidence="5 8" id="KW-1133">Transmembrane helix</keyword>
<evidence type="ECO:0000256" key="1">
    <source>
        <dbReference type="ARBA" id="ARBA00004141"/>
    </source>
</evidence>
<dbReference type="PANTHER" id="PTHR31806">
    <property type="entry name" value="PURINE-CYTOSINE PERMEASE FCY2-RELATED"/>
    <property type="match status" value="1"/>
</dbReference>
<dbReference type="GO" id="GO:0022857">
    <property type="term" value="F:transmembrane transporter activity"/>
    <property type="evidence" value="ECO:0007669"/>
    <property type="project" value="InterPro"/>
</dbReference>
<evidence type="ECO:0000256" key="6">
    <source>
        <dbReference type="ARBA" id="ARBA00023136"/>
    </source>
</evidence>
<dbReference type="VEuPathDB" id="FungiDB:BDV34DRAFT_199196"/>
<evidence type="ECO:0000256" key="3">
    <source>
        <dbReference type="ARBA" id="ARBA00022448"/>
    </source>
</evidence>
<dbReference type="EMBL" id="ML734991">
    <property type="protein sequence ID" value="KAB8203434.1"/>
    <property type="molecule type" value="Genomic_DNA"/>
</dbReference>
<name>A0A5N6DDY7_ASPPA</name>
<dbReference type="Proteomes" id="UP000326532">
    <property type="component" value="Unassembled WGS sequence"/>
</dbReference>
<dbReference type="OMA" id="CFVNLPG"/>
<dbReference type="InterPro" id="IPR026030">
    <property type="entry name" value="Pur-cyt_permease_Fcy2/21/22"/>
</dbReference>
<feature type="transmembrane region" description="Helical" evidence="8">
    <location>
        <begin position="232"/>
        <end position="256"/>
    </location>
</feature>
<gene>
    <name evidence="9" type="ORF">BDV34DRAFT_199196</name>
</gene>
<protein>
    <submittedName>
        <fullName evidence="9">Permease for cytosine/purines, uracil, thiamine, allantoin-domain-containing protein</fullName>
    </submittedName>
</protein>
<feature type="compositionally biased region" description="Polar residues" evidence="7">
    <location>
        <begin position="60"/>
        <end position="69"/>
    </location>
</feature>
<comment type="similarity">
    <text evidence="2">Belongs to the purine-cytosine permease (2.A.39) family.</text>
</comment>
<reference evidence="9 10" key="1">
    <citation type="submission" date="2019-04" db="EMBL/GenBank/DDBJ databases">
        <title>Fungal friends and foes A comparative genomics study of 23 Aspergillus species from section Flavi.</title>
        <authorList>
            <consortium name="DOE Joint Genome Institute"/>
            <person name="Kjaerbolling I."/>
            <person name="Vesth T.C."/>
            <person name="Frisvad J.C."/>
            <person name="Nybo J.L."/>
            <person name="Theobald S."/>
            <person name="Kildgaard S."/>
            <person name="Petersen T.I."/>
            <person name="Kuo A."/>
            <person name="Sato A."/>
            <person name="Lyhne E.K."/>
            <person name="Kogle M.E."/>
            <person name="Wiebenga A."/>
            <person name="Kun R.S."/>
            <person name="Lubbers R.J."/>
            <person name="Makela M.R."/>
            <person name="Barry K."/>
            <person name="Chovatia M."/>
            <person name="Clum A."/>
            <person name="Daum C."/>
            <person name="Haridas S."/>
            <person name="He G."/>
            <person name="LaButti K."/>
            <person name="Lipzen A."/>
            <person name="Mondo S."/>
            <person name="Pangilinan J."/>
            <person name="Riley R."/>
            <person name="Salamov A."/>
            <person name="Simmons B.A."/>
            <person name="Magnuson J.K."/>
            <person name="Henrissat B."/>
            <person name="Mortensen U.H."/>
            <person name="Larsen T.O."/>
            <person name="De vries R.P."/>
            <person name="Grigoriev I.V."/>
            <person name="Machida M."/>
            <person name="Baker S.E."/>
            <person name="Andersen M.R."/>
        </authorList>
    </citation>
    <scope>NUCLEOTIDE SEQUENCE [LARGE SCALE GENOMIC DNA]</scope>
    <source>
        <strain evidence="9 10">CBS 117618</strain>
    </source>
</reference>
<dbReference type="Pfam" id="PF02133">
    <property type="entry name" value="Transp_cyt_pur"/>
    <property type="match status" value="1"/>
</dbReference>
<keyword evidence="6 8" id="KW-0472">Membrane</keyword>
<evidence type="ECO:0000256" key="8">
    <source>
        <dbReference type="SAM" id="Phobius"/>
    </source>
</evidence>
<feature type="transmembrane region" description="Helical" evidence="8">
    <location>
        <begin position="303"/>
        <end position="324"/>
    </location>
</feature>
<feature type="transmembrane region" description="Helical" evidence="8">
    <location>
        <begin position="457"/>
        <end position="479"/>
    </location>
</feature>
<evidence type="ECO:0000256" key="5">
    <source>
        <dbReference type="ARBA" id="ARBA00022989"/>
    </source>
</evidence>
<sequence length="564" mass="61564">MSPCPALFELLHSCYRSFPLLPHSPLLTFSHRGRSTEMEVEREQKSLWHVGIESHDGSLESPTERTNTAVDPGDEGEKRMRHIQEGNGLLRLLRSFETWIDRKLGVEAMGVERVPEDKRRPPQKLNMMFFWFSVLISPTLIPIGSLGPIFGLSVHTSVILTIFAALLGTIAPAFTATLSPPSGLRQVAVARYAFGIWGAKFCGLLNIIVNGGYAVIAAVVGGQLLVAVSADSIPLAAGIVIIVAIGFLVSFCGFTLIHHYERYAWIVALVLICVTWGQSARYFSPTPGLSKVSGIDYSGACLSYFAVVFGVACSWCPIAGDYYIHYPADTSKWLVFSLTYFGQVLPTVFVGTLGNHFGGIITSNDELSAIYNTKGTGALILATLRPAGWAKFACTIFALTFLANVIANIYSSALCIQLWGKHFLAIPRFIWCALTSAVVLALAWGGRNKLEAIIDNFLAILGYWTLAFALILAIEHFWFRPRLGGYDLSAWQDPKRMPVGIAGTAALLIGIGFSFLGMCQTWYVSPVAKRIGKSGGDVGDYLVFASVGIFYPVLRTLEIRLVGR</sequence>
<feature type="region of interest" description="Disordered" evidence="7">
    <location>
        <begin position="55"/>
        <end position="75"/>
    </location>
</feature>
<dbReference type="AlphaFoldDB" id="A0A5N6DDY7"/>
<accession>A0A5N6DDY7</accession>
<dbReference type="GO" id="GO:0000329">
    <property type="term" value="C:fungal-type vacuole membrane"/>
    <property type="evidence" value="ECO:0007669"/>
    <property type="project" value="TreeGrafter"/>
</dbReference>
<dbReference type="Gene3D" id="1.10.4160.10">
    <property type="entry name" value="Hydantoin permease"/>
    <property type="match status" value="1"/>
</dbReference>
<evidence type="ECO:0000256" key="2">
    <source>
        <dbReference type="ARBA" id="ARBA00008974"/>
    </source>
</evidence>
<dbReference type="InterPro" id="IPR001248">
    <property type="entry name" value="Pur-cyt_permease"/>
</dbReference>
<dbReference type="PIRSF" id="PIRSF002744">
    <property type="entry name" value="Pur-cyt_permease"/>
    <property type="match status" value="1"/>
</dbReference>
<evidence type="ECO:0000256" key="7">
    <source>
        <dbReference type="SAM" id="MobiDB-lite"/>
    </source>
</evidence>
<proteinExistence type="inferred from homology"/>
<feature type="transmembrane region" description="Helical" evidence="8">
    <location>
        <begin position="499"/>
        <end position="524"/>
    </location>
</feature>
<feature type="transmembrane region" description="Helical" evidence="8">
    <location>
        <begin position="392"/>
        <end position="419"/>
    </location>
</feature>
<feature type="transmembrane region" description="Helical" evidence="8">
    <location>
        <begin position="201"/>
        <end position="226"/>
    </location>
</feature>
<feature type="transmembrane region" description="Helical" evidence="8">
    <location>
        <begin position="158"/>
        <end position="180"/>
    </location>
</feature>
<evidence type="ECO:0000256" key="4">
    <source>
        <dbReference type="ARBA" id="ARBA00022692"/>
    </source>
</evidence>
<comment type="subcellular location">
    <subcellularLocation>
        <location evidence="1">Membrane</location>
        <topology evidence="1">Multi-pass membrane protein</topology>
    </subcellularLocation>
</comment>
<feature type="transmembrane region" description="Helical" evidence="8">
    <location>
        <begin position="128"/>
        <end position="152"/>
    </location>
</feature>
<evidence type="ECO:0000313" key="9">
    <source>
        <dbReference type="EMBL" id="KAB8203434.1"/>
    </source>
</evidence>
<dbReference type="GO" id="GO:0005886">
    <property type="term" value="C:plasma membrane"/>
    <property type="evidence" value="ECO:0007669"/>
    <property type="project" value="TreeGrafter"/>
</dbReference>
<keyword evidence="10" id="KW-1185">Reference proteome</keyword>
<evidence type="ECO:0000313" key="10">
    <source>
        <dbReference type="Proteomes" id="UP000326532"/>
    </source>
</evidence>
<dbReference type="PANTHER" id="PTHR31806:SF7">
    <property type="entry name" value="TRANSPORTER, PUTATIVE (AFU_ORTHOLOGUE AFUA_2G04690)-RELATED"/>
    <property type="match status" value="1"/>
</dbReference>
<keyword evidence="4 8" id="KW-0812">Transmembrane</keyword>
<feature type="transmembrane region" description="Helical" evidence="8">
    <location>
        <begin position="425"/>
        <end position="445"/>
    </location>
</feature>
<keyword evidence="3" id="KW-0813">Transport</keyword>